<feature type="coiled-coil region" evidence="4">
    <location>
        <begin position="698"/>
        <end position="725"/>
    </location>
</feature>
<evidence type="ECO:0000256" key="3">
    <source>
        <dbReference type="ARBA" id="ARBA00023242"/>
    </source>
</evidence>
<evidence type="ECO:0000256" key="5">
    <source>
        <dbReference type="SAM" id="MobiDB-lite"/>
    </source>
</evidence>
<dbReference type="PANTHER" id="PTHR14396">
    <property type="entry name" value="CLASPIN"/>
    <property type="match status" value="1"/>
</dbReference>
<feature type="region of interest" description="Disordered" evidence="5">
    <location>
        <begin position="164"/>
        <end position="299"/>
    </location>
</feature>
<keyword evidence="7" id="KW-1185">Reference proteome</keyword>
<keyword evidence="3" id="KW-0539">Nucleus</keyword>
<evidence type="ECO:0000313" key="6">
    <source>
        <dbReference type="EMBL" id="KAK2574973.1"/>
    </source>
</evidence>
<feature type="compositionally biased region" description="Acidic residues" evidence="5">
    <location>
        <begin position="735"/>
        <end position="754"/>
    </location>
</feature>
<evidence type="ECO:0000256" key="4">
    <source>
        <dbReference type="SAM" id="Coils"/>
    </source>
</evidence>
<feature type="compositionally biased region" description="Acidic residues" evidence="5">
    <location>
        <begin position="766"/>
        <end position="813"/>
    </location>
</feature>
<sequence>MATGIVEQSNAVQVIAVNENATSSCDIMNGLINNNDKNIMDGIEETSSNDTIYNQVKDNCLKQDLKGINPDTDNDASLTEKLSGDKLDIIDDKNSKFESDFDITLQSNNIVEPVHNSQHSLESNDENEIVKLPSKKYSSIVDSDSEDDDIVNSSSRSKVNVIEDDSESVISNESSKTDNVVKNKNKTRVIDSDSEDESQHSIEKQEFTNKKLKRFETLVDSESDEDEDEVDRTESCMEEDTEHSKIQKSNKKLIKSEGTRKESKRKGSIRASKDEAMRQIHSETQRLIRESEVSLPYHRPKPRTLQEFLNRKQVSVTFPKAPTTASKLKMSSIIVSKILKDKEKEAEEFYKSESEEEEEKAEKEVNISELVMKDTNTSYLENQTPSNDIECAFNENTEKLINNGACNDAKTSQYETSVNNVSRRLFNENANAETEDVNLKENAEDTVTLSKIIMGHDDSQNDEGDVQETVDMLLQSVEQETNISDKDASHENGVSKSITSEIHSEETSCEIAEAIDMDISMHKNDNMCMNENSMEEESQSMEKQVSHIETNDHQNIDIPVSEKGSQETEGYIQGLPLPDFINEEHKSSKKRLLPVIQSNIEPRLKGNPGMIIDLSCDMKPHKAGVENLLNRFFSKHAASDKDVEKTTEINVIHVEQTLDGPKVVKHALLHKQLILEKEDPELNKPGAKLTRLKEDLKFKMAMKRNEEWKQKEQELKEQEDELEEDDIHDICNEEKFDDETSESGESEPEEDDIPMVDKTYKPGCEFADDEAEESEDEKEKDDEIDNEDEEEEENEEEEEEEEVEDEDEEDESSNDSITIKKKWKPKRIIQAFEDDSNLSPSKISTDESNETKKKVFERTATDVDLFETNNDNFQNDWNSDEECNSSTFPKNKQSDIMTQACKTPSIKTSVLDFVSPITQLTILRTNSDSDKKDSAKKDEFIFVGSTDSFSQTHTPFEKTPRSACDPDKRIGLQKKLFDDFNNVPNDEELMQLCSGTFPSTQVNNVNLTPSTQTPSLDTLNTQGFDIDKLDKEISLETENSQDVRLFLDENSTSPTEIKAKSTKNSSTNAPWTKMSIALSSDDEDDSNHTNKVMFAKKRRVKQLQLSDDEDESVSNLQSDEEEADEYVDYDSEENEVLVSKTNMKKVTSEFFDKEAELSESDWDSADEDEKDLDKLEREEGDEDDIDENKVRNQLEQIHMKQVLDQDQREVRMLQELLFEDGDLHTEGSGRQRRFKWKNIDKLGENDDAPRTEDDANDDLDAQENENELEWCKLRHEREKFLQEKKRAVDVEIEEDLEKSEIFKFGVKVVKRIESGQSDKQDSSQDQNKPIEPIMPRNLSDLLRIPSLIENKSSIHTIMKKRSFLSRGEEELERIAKRVRLNDTVNLAPVNTKNFVFAHVSPSVRKNDDEENENIHGGEENESKDKTSRRRKRKVTTDMTPRTTKRAKQEGTDKKKKELVWCI</sequence>
<feature type="region of interest" description="Disordered" evidence="5">
    <location>
        <begin position="733"/>
        <end position="852"/>
    </location>
</feature>
<feature type="region of interest" description="Disordered" evidence="5">
    <location>
        <begin position="484"/>
        <end position="505"/>
    </location>
</feature>
<feature type="region of interest" description="Disordered" evidence="5">
    <location>
        <begin position="139"/>
        <end position="158"/>
    </location>
</feature>
<feature type="region of interest" description="Disordered" evidence="5">
    <location>
        <begin position="1404"/>
        <end position="1462"/>
    </location>
</feature>
<evidence type="ECO:0000313" key="7">
    <source>
        <dbReference type="Proteomes" id="UP001258017"/>
    </source>
</evidence>
<gene>
    <name evidence="6" type="ORF">KPH14_008736</name>
</gene>
<feature type="compositionally biased region" description="Basic and acidic residues" evidence="5">
    <location>
        <begin position="1242"/>
        <end position="1253"/>
    </location>
</feature>
<feature type="compositionally biased region" description="Basic and acidic residues" evidence="5">
    <location>
        <begin position="1446"/>
        <end position="1462"/>
    </location>
</feature>
<dbReference type="InterPro" id="IPR024146">
    <property type="entry name" value="Claspin"/>
</dbReference>
<feature type="compositionally biased region" description="Basic and acidic residues" evidence="5">
    <location>
        <begin position="271"/>
        <end position="292"/>
    </location>
</feature>
<dbReference type="GO" id="GO:0033314">
    <property type="term" value="P:mitotic DNA replication checkpoint signaling"/>
    <property type="evidence" value="ECO:0007669"/>
    <property type="project" value="TreeGrafter"/>
</dbReference>
<comment type="caution">
    <text evidence="6">The sequence shown here is derived from an EMBL/GenBank/DDBJ whole genome shotgun (WGS) entry which is preliminary data.</text>
</comment>
<reference evidence="6" key="2">
    <citation type="journal article" date="2023" name="Commun. Biol.">
        <title>Intrasexual cuticular hydrocarbon dimorphism in a wasp sheds light on hydrocarbon biosynthesis genes in Hymenoptera.</title>
        <authorList>
            <person name="Moris V.C."/>
            <person name="Podsiadlowski L."/>
            <person name="Martin S."/>
            <person name="Oeyen J.P."/>
            <person name="Donath A."/>
            <person name="Petersen M."/>
            <person name="Wilbrandt J."/>
            <person name="Misof B."/>
            <person name="Liedtke D."/>
            <person name="Thamm M."/>
            <person name="Scheiner R."/>
            <person name="Schmitt T."/>
            <person name="Niehuis O."/>
        </authorList>
    </citation>
    <scope>NUCLEOTIDE SEQUENCE</scope>
    <source>
        <strain evidence="6">GBR_01_08_01A</strain>
    </source>
</reference>
<feature type="region of interest" description="Disordered" evidence="5">
    <location>
        <begin position="1098"/>
        <end position="1134"/>
    </location>
</feature>
<evidence type="ECO:0000256" key="1">
    <source>
        <dbReference type="ARBA" id="ARBA00004123"/>
    </source>
</evidence>
<comment type="subcellular location">
    <subcellularLocation>
        <location evidence="1">Nucleus</location>
    </subcellularLocation>
</comment>
<reference evidence="6" key="1">
    <citation type="submission" date="2021-08" db="EMBL/GenBank/DDBJ databases">
        <authorList>
            <person name="Misof B."/>
            <person name="Oliver O."/>
            <person name="Podsiadlowski L."/>
            <person name="Donath A."/>
            <person name="Peters R."/>
            <person name="Mayer C."/>
            <person name="Rust J."/>
            <person name="Gunkel S."/>
            <person name="Lesny P."/>
            <person name="Martin S."/>
            <person name="Oeyen J.P."/>
            <person name="Petersen M."/>
            <person name="Panagiotis P."/>
            <person name="Wilbrandt J."/>
            <person name="Tanja T."/>
        </authorList>
    </citation>
    <scope>NUCLEOTIDE SEQUENCE</scope>
    <source>
        <strain evidence="6">GBR_01_08_01A</strain>
        <tissue evidence="6">Thorax + abdomen</tissue>
    </source>
</reference>
<feature type="compositionally biased region" description="Polar residues" evidence="5">
    <location>
        <begin position="867"/>
        <end position="877"/>
    </location>
</feature>
<dbReference type="GO" id="GO:0005634">
    <property type="term" value="C:nucleus"/>
    <property type="evidence" value="ECO:0007669"/>
    <property type="project" value="UniProtKB-SubCell"/>
</dbReference>
<dbReference type="Proteomes" id="UP001258017">
    <property type="component" value="Unassembled WGS sequence"/>
</dbReference>
<feature type="compositionally biased region" description="Basic and acidic residues" evidence="5">
    <location>
        <begin position="1404"/>
        <end position="1425"/>
    </location>
</feature>
<dbReference type="PANTHER" id="PTHR14396:SF10">
    <property type="entry name" value="CLASPIN"/>
    <property type="match status" value="1"/>
</dbReference>
<keyword evidence="4" id="KW-0175">Coiled coil</keyword>
<keyword evidence="2" id="KW-0597">Phosphoprotein</keyword>
<feature type="compositionally biased region" description="Acidic residues" evidence="5">
    <location>
        <begin position="1157"/>
        <end position="1170"/>
    </location>
</feature>
<name>A0AAD9R8V2_9HYME</name>
<feature type="region of interest" description="Disordered" evidence="5">
    <location>
        <begin position="1152"/>
        <end position="1189"/>
    </location>
</feature>
<proteinExistence type="predicted"/>
<protein>
    <recommendedName>
        <fullName evidence="8">Claspin</fullName>
    </recommendedName>
</protein>
<feature type="compositionally biased region" description="Acidic residues" evidence="5">
    <location>
        <begin position="1106"/>
        <end position="1134"/>
    </location>
</feature>
<evidence type="ECO:0008006" key="8">
    <source>
        <dbReference type="Google" id="ProtNLM"/>
    </source>
</evidence>
<dbReference type="GO" id="GO:0010997">
    <property type="term" value="F:anaphase-promoting complex binding"/>
    <property type="evidence" value="ECO:0007669"/>
    <property type="project" value="TreeGrafter"/>
</dbReference>
<feature type="region of interest" description="Disordered" evidence="5">
    <location>
        <begin position="1314"/>
        <end position="1334"/>
    </location>
</feature>
<organism evidence="6 7">
    <name type="scientific">Odynerus spinipes</name>
    <dbReference type="NCBI Taxonomy" id="1348599"/>
    <lineage>
        <taxon>Eukaryota</taxon>
        <taxon>Metazoa</taxon>
        <taxon>Ecdysozoa</taxon>
        <taxon>Arthropoda</taxon>
        <taxon>Hexapoda</taxon>
        <taxon>Insecta</taxon>
        <taxon>Pterygota</taxon>
        <taxon>Neoptera</taxon>
        <taxon>Endopterygota</taxon>
        <taxon>Hymenoptera</taxon>
        <taxon>Apocrita</taxon>
        <taxon>Aculeata</taxon>
        <taxon>Vespoidea</taxon>
        <taxon>Vespidae</taxon>
        <taxon>Eumeninae</taxon>
        <taxon>Odynerus</taxon>
    </lineage>
</organism>
<feature type="compositionally biased region" description="Acidic residues" evidence="5">
    <location>
        <begin position="219"/>
        <end position="241"/>
    </location>
</feature>
<feature type="compositionally biased region" description="Basic and acidic residues" evidence="5">
    <location>
        <begin position="197"/>
        <end position="217"/>
    </location>
</feature>
<dbReference type="EMBL" id="JAIFRP010004521">
    <property type="protein sequence ID" value="KAK2574973.1"/>
    <property type="molecule type" value="Genomic_DNA"/>
</dbReference>
<feature type="region of interest" description="Disordered" evidence="5">
    <location>
        <begin position="867"/>
        <end position="890"/>
    </location>
</feature>
<evidence type="ECO:0000256" key="2">
    <source>
        <dbReference type="ARBA" id="ARBA00022553"/>
    </source>
</evidence>
<dbReference type="GO" id="GO:0007095">
    <property type="term" value="P:mitotic G2 DNA damage checkpoint signaling"/>
    <property type="evidence" value="ECO:0007669"/>
    <property type="project" value="TreeGrafter"/>
</dbReference>
<accession>A0AAD9R8V2</accession>
<feature type="region of interest" description="Disordered" evidence="5">
    <location>
        <begin position="1242"/>
        <end position="1261"/>
    </location>
</feature>